<dbReference type="PROSITE" id="PS50889">
    <property type="entry name" value="S4"/>
    <property type="match status" value="1"/>
</dbReference>
<keyword evidence="11" id="KW-0694">RNA-binding</keyword>
<evidence type="ECO:0000313" key="13">
    <source>
        <dbReference type="EMBL" id="RRC96941.1"/>
    </source>
</evidence>
<dbReference type="Gene3D" id="3.10.290.10">
    <property type="entry name" value="RNA-binding S4 domain"/>
    <property type="match status" value="1"/>
</dbReference>
<dbReference type="RefSeq" id="WP_124927865.1">
    <property type="nucleotide sequence ID" value="NZ_BMOH01000010.1"/>
</dbReference>
<dbReference type="NCBIfam" id="NF008097">
    <property type="entry name" value="PRK10839.1"/>
    <property type="match status" value="1"/>
</dbReference>
<dbReference type="NCBIfam" id="TIGR00093">
    <property type="entry name" value="pseudouridine synthase"/>
    <property type="match status" value="1"/>
</dbReference>
<evidence type="ECO:0000256" key="3">
    <source>
        <dbReference type="ARBA" id="ARBA00036749"/>
    </source>
</evidence>
<dbReference type="FunFam" id="3.30.70.1560:FF:000001">
    <property type="entry name" value="Pseudouridine synthase"/>
    <property type="match status" value="1"/>
</dbReference>
<dbReference type="Gene3D" id="3.30.70.1560">
    <property type="entry name" value="Alpha-L RNA-binding motif"/>
    <property type="match status" value="1"/>
</dbReference>
<dbReference type="EC" id="5.4.99.19" evidence="5"/>
<evidence type="ECO:0000256" key="11">
    <source>
        <dbReference type="PROSITE-ProRule" id="PRU00182"/>
    </source>
</evidence>
<dbReference type="GO" id="GO:0003723">
    <property type="term" value="F:RNA binding"/>
    <property type="evidence" value="ECO:0007669"/>
    <property type="project" value="UniProtKB-KW"/>
</dbReference>
<evidence type="ECO:0000313" key="14">
    <source>
        <dbReference type="Proteomes" id="UP000267535"/>
    </source>
</evidence>
<dbReference type="InterPro" id="IPR036986">
    <property type="entry name" value="S4_RNA-bd_sf"/>
</dbReference>
<dbReference type="Proteomes" id="UP000267535">
    <property type="component" value="Unassembled WGS sequence"/>
</dbReference>
<dbReference type="InterPro" id="IPR002942">
    <property type="entry name" value="S4_RNA-bd"/>
</dbReference>
<evidence type="ECO:0000256" key="2">
    <source>
        <dbReference type="ARBA" id="ARBA00023235"/>
    </source>
</evidence>
<dbReference type="InterPro" id="IPR006145">
    <property type="entry name" value="PsdUridine_synth_RsuA/RluA"/>
</dbReference>
<comment type="similarity">
    <text evidence="1">Belongs to the pseudouridine synthase RsuA family.</text>
</comment>
<dbReference type="GO" id="GO:0000455">
    <property type="term" value="P:enzyme-directed rRNA pseudouridine synthesis"/>
    <property type="evidence" value="ECO:0007669"/>
    <property type="project" value="UniProtKB-ARBA"/>
</dbReference>
<name>A0A3P1SI45_9GAMM</name>
<evidence type="ECO:0000256" key="4">
    <source>
        <dbReference type="ARBA" id="ARBA00037590"/>
    </source>
</evidence>
<comment type="function">
    <text evidence="4">Responsible for synthesis of pseudouridine from uracil-516 in 16S ribosomal RNA.</text>
</comment>
<evidence type="ECO:0000256" key="9">
    <source>
        <dbReference type="ARBA" id="ARBA00042844"/>
    </source>
</evidence>
<dbReference type="InterPro" id="IPR050343">
    <property type="entry name" value="RsuA_PseudoU_synthase"/>
</dbReference>
<gene>
    <name evidence="13" type="primary">rsuA</name>
    <name evidence="13" type="ORF">EHS89_19585</name>
</gene>
<evidence type="ECO:0000256" key="6">
    <source>
        <dbReference type="ARBA" id="ARBA00041097"/>
    </source>
</evidence>
<evidence type="ECO:0000259" key="12">
    <source>
        <dbReference type="SMART" id="SM00363"/>
    </source>
</evidence>
<dbReference type="Gene3D" id="3.30.70.580">
    <property type="entry name" value="Pseudouridine synthase I, catalytic domain, N-terminal subdomain"/>
    <property type="match status" value="1"/>
</dbReference>
<dbReference type="OrthoDB" id="9807213at2"/>
<dbReference type="PANTHER" id="PTHR47683">
    <property type="entry name" value="PSEUDOURIDINE SYNTHASE FAMILY PROTEIN-RELATED"/>
    <property type="match status" value="1"/>
</dbReference>
<dbReference type="InterPro" id="IPR020094">
    <property type="entry name" value="TruA/RsuA/RluB/E/F_N"/>
</dbReference>
<dbReference type="CDD" id="cd02553">
    <property type="entry name" value="PseudoU_synth_RsuA"/>
    <property type="match status" value="1"/>
</dbReference>
<evidence type="ECO:0000256" key="8">
    <source>
        <dbReference type="ARBA" id="ARBA00042589"/>
    </source>
</evidence>
<evidence type="ECO:0000256" key="10">
    <source>
        <dbReference type="ARBA" id="ARBA00043143"/>
    </source>
</evidence>
<accession>A0A3P1SI45</accession>
<keyword evidence="14" id="KW-1185">Reference proteome</keyword>
<comment type="catalytic activity">
    <reaction evidence="3">
        <text>uridine(516) in 16S rRNA = pseudouridine(516) in 16S rRNA</text>
        <dbReference type="Rhea" id="RHEA:38867"/>
        <dbReference type="Rhea" id="RHEA-COMP:10089"/>
        <dbReference type="Rhea" id="RHEA-COMP:10090"/>
        <dbReference type="ChEBI" id="CHEBI:65314"/>
        <dbReference type="ChEBI" id="CHEBI:65315"/>
        <dbReference type="EC" id="5.4.99.19"/>
    </reaction>
</comment>
<dbReference type="GO" id="GO:0160136">
    <property type="term" value="F:16S rRNA pseudouridine(516) synthase activity"/>
    <property type="evidence" value="ECO:0007669"/>
    <property type="project" value="UniProtKB-EC"/>
</dbReference>
<dbReference type="InterPro" id="IPR020103">
    <property type="entry name" value="PsdUridine_synth_cat_dom_sf"/>
</dbReference>
<dbReference type="InterPro" id="IPR000748">
    <property type="entry name" value="PsdUridine_synth_RsuA/RluB/E/F"/>
</dbReference>
<dbReference type="PANTHER" id="PTHR47683:SF4">
    <property type="entry name" value="PSEUDOURIDINE SYNTHASE"/>
    <property type="match status" value="1"/>
</dbReference>
<reference evidence="13 14" key="1">
    <citation type="submission" date="2018-11" db="EMBL/GenBank/DDBJ databases">
        <title>The draft genome sequence of Amphritea balenae JAMM 1525T.</title>
        <authorList>
            <person name="Fang Z."/>
            <person name="Zhang Y."/>
            <person name="Han X."/>
        </authorList>
    </citation>
    <scope>NUCLEOTIDE SEQUENCE [LARGE SCALE GENOMIC DNA]</scope>
    <source>
        <strain evidence="13 14">JAMM 1525</strain>
    </source>
</reference>
<evidence type="ECO:0000256" key="1">
    <source>
        <dbReference type="ARBA" id="ARBA00008348"/>
    </source>
</evidence>
<proteinExistence type="inferred from homology"/>
<dbReference type="Pfam" id="PF00849">
    <property type="entry name" value="PseudoU_synth_2"/>
    <property type="match status" value="1"/>
</dbReference>
<organism evidence="13 14">
    <name type="scientific">Amphritea balenae</name>
    <dbReference type="NCBI Taxonomy" id="452629"/>
    <lineage>
        <taxon>Bacteria</taxon>
        <taxon>Pseudomonadati</taxon>
        <taxon>Pseudomonadota</taxon>
        <taxon>Gammaproteobacteria</taxon>
        <taxon>Oceanospirillales</taxon>
        <taxon>Oceanospirillaceae</taxon>
        <taxon>Amphritea</taxon>
    </lineage>
</organism>
<dbReference type="SUPFAM" id="SSF55174">
    <property type="entry name" value="Alpha-L RNA-binding motif"/>
    <property type="match status" value="1"/>
</dbReference>
<dbReference type="SUPFAM" id="SSF55120">
    <property type="entry name" value="Pseudouridine synthase"/>
    <property type="match status" value="1"/>
</dbReference>
<dbReference type="AlphaFoldDB" id="A0A3P1SI45"/>
<keyword evidence="2" id="KW-0413">Isomerase</keyword>
<dbReference type="SMART" id="SM00363">
    <property type="entry name" value="S4"/>
    <property type="match status" value="1"/>
</dbReference>
<dbReference type="Pfam" id="PF01479">
    <property type="entry name" value="S4"/>
    <property type="match status" value="1"/>
</dbReference>
<dbReference type="GO" id="GO:0005829">
    <property type="term" value="C:cytosol"/>
    <property type="evidence" value="ECO:0007669"/>
    <property type="project" value="UniProtKB-ARBA"/>
</dbReference>
<feature type="domain" description="RNA-binding S4" evidence="12">
    <location>
        <begin position="1"/>
        <end position="59"/>
    </location>
</feature>
<comment type="caution">
    <text evidence="13">The sequence shown here is derived from an EMBL/GenBank/DDBJ whole genome shotgun (WGS) entry which is preliminary data.</text>
</comment>
<evidence type="ECO:0000256" key="5">
    <source>
        <dbReference type="ARBA" id="ARBA00038915"/>
    </source>
</evidence>
<dbReference type="InterPro" id="IPR042092">
    <property type="entry name" value="PsdUridine_s_RsuA/RluB/E/F_cat"/>
</dbReference>
<dbReference type="EMBL" id="RQXV01000015">
    <property type="protein sequence ID" value="RRC96941.1"/>
    <property type="molecule type" value="Genomic_DNA"/>
</dbReference>
<sequence length="230" mass="25770">MRLDKYLSQVTGLPRSLTKRQIKCKNVEVNGEINQDQGYQVKAGDEVQLDGRILAPPGPKYLMLNKPEGTVCATEDPEHPTVIDLLDLENIKGLHPAGRLDIDTTGMVLITDDGQWSHRVTSPKHQCDKVYLVTTAEPVSEDYIAQFAQGIELRNEDKPTLPAELEILSENSARVTLHEGRYHQVKRMFAAVGNKVIGLHREQVGAIALDEQLEPGEYRFLTEQEVTSFK</sequence>
<dbReference type="CDD" id="cd00165">
    <property type="entry name" value="S4"/>
    <property type="match status" value="1"/>
</dbReference>
<evidence type="ECO:0000256" key="7">
    <source>
        <dbReference type="ARBA" id="ARBA00041336"/>
    </source>
</evidence>
<protein>
    <recommendedName>
        <fullName evidence="6">Ribosomal small subunit pseudouridine synthase A</fullName>
        <ecNumber evidence="5">5.4.99.19</ecNumber>
    </recommendedName>
    <alternativeName>
        <fullName evidence="8">16S pseudouridylate 516 synthase</fullName>
    </alternativeName>
    <alternativeName>
        <fullName evidence="7">16S rRNA pseudouridine(516) synthase</fullName>
    </alternativeName>
    <alternativeName>
        <fullName evidence="9">rRNA pseudouridylate synthase A</fullName>
    </alternativeName>
    <alternativeName>
        <fullName evidence="10">rRNA-uridine isomerase A</fullName>
    </alternativeName>
</protein>